<organism evidence="2 3">
    <name type="scientific">Octopus vulgaris</name>
    <name type="common">Common octopus</name>
    <dbReference type="NCBI Taxonomy" id="6645"/>
    <lineage>
        <taxon>Eukaryota</taxon>
        <taxon>Metazoa</taxon>
        <taxon>Spiralia</taxon>
        <taxon>Lophotrochozoa</taxon>
        <taxon>Mollusca</taxon>
        <taxon>Cephalopoda</taxon>
        <taxon>Coleoidea</taxon>
        <taxon>Octopodiformes</taxon>
        <taxon>Octopoda</taxon>
        <taxon>Incirrata</taxon>
        <taxon>Octopodidae</taxon>
        <taxon>Octopus</taxon>
    </lineage>
</organism>
<keyword evidence="3" id="KW-1185">Reference proteome</keyword>
<protein>
    <submittedName>
        <fullName evidence="2">Uncharacterized protein</fullName>
    </submittedName>
</protein>
<gene>
    <name evidence="2" type="ORF">OCTVUL_1B027055</name>
</gene>
<feature type="compositionally biased region" description="Polar residues" evidence="1">
    <location>
        <begin position="1"/>
        <end position="12"/>
    </location>
</feature>
<evidence type="ECO:0000313" key="3">
    <source>
        <dbReference type="Proteomes" id="UP001162480"/>
    </source>
</evidence>
<evidence type="ECO:0000313" key="2">
    <source>
        <dbReference type="EMBL" id="CAI9738786.1"/>
    </source>
</evidence>
<accession>A0AA36FH12</accession>
<proteinExistence type="predicted"/>
<reference evidence="2" key="1">
    <citation type="submission" date="2023-08" db="EMBL/GenBank/DDBJ databases">
        <authorList>
            <person name="Alioto T."/>
            <person name="Alioto T."/>
            <person name="Gomez Garrido J."/>
        </authorList>
    </citation>
    <scope>NUCLEOTIDE SEQUENCE</scope>
</reference>
<dbReference type="EMBL" id="OX597835">
    <property type="protein sequence ID" value="CAI9738786.1"/>
    <property type="molecule type" value="Genomic_DNA"/>
</dbReference>
<sequence>MTLQNDNMNFKYSSRDRPVRTRQGQRRTKLRAFNFAENFFMKCSSIVFRKFGSFLEHFKFTPTSTPNRIELKTDIENISCHFRLIEILRQQESHFNSFSCNLVNIEPLRVLENVCQNKKIKINFITEKEA</sequence>
<evidence type="ECO:0000256" key="1">
    <source>
        <dbReference type="SAM" id="MobiDB-lite"/>
    </source>
</evidence>
<feature type="region of interest" description="Disordered" evidence="1">
    <location>
        <begin position="1"/>
        <end position="24"/>
    </location>
</feature>
<dbReference type="Proteomes" id="UP001162480">
    <property type="component" value="Chromosome 22"/>
</dbReference>
<name>A0AA36FH12_OCTVU</name>
<dbReference type="AlphaFoldDB" id="A0AA36FH12"/>